<evidence type="ECO:0000256" key="4">
    <source>
        <dbReference type="ARBA" id="ARBA00022692"/>
    </source>
</evidence>
<keyword evidence="4 7" id="KW-0812">Transmembrane</keyword>
<name>A0A074RQ76_9AGAM</name>
<dbReference type="GO" id="GO:0015109">
    <property type="term" value="F:chromate transmembrane transporter activity"/>
    <property type="evidence" value="ECO:0007669"/>
    <property type="project" value="InterPro"/>
</dbReference>
<dbReference type="InterPro" id="IPR003370">
    <property type="entry name" value="Chromate_transpt"/>
</dbReference>
<comment type="similarity">
    <text evidence="2">Belongs to the chromate ion transporter (CHR) (TC 2.A.51) family.</text>
</comment>
<gene>
    <name evidence="8" type="ORF">V565_180010</name>
</gene>
<evidence type="ECO:0000256" key="6">
    <source>
        <dbReference type="ARBA" id="ARBA00023136"/>
    </source>
</evidence>
<evidence type="ECO:0000313" key="8">
    <source>
        <dbReference type="EMBL" id="KEP46823.1"/>
    </source>
</evidence>
<evidence type="ECO:0000256" key="1">
    <source>
        <dbReference type="ARBA" id="ARBA00004651"/>
    </source>
</evidence>
<dbReference type="PANTHER" id="PTHR33567:SF3">
    <property type="entry name" value="CHROMATE ION TRANSPORTER (EUROFUNG)"/>
    <property type="match status" value="1"/>
</dbReference>
<keyword evidence="5 7" id="KW-1133">Transmembrane helix</keyword>
<dbReference type="EMBL" id="AZST01000939">
    <property type="protein sequence ID" value="KEP46823.1"/>
    <property type="molecule type" value="Genomic_DNA"/>
</dbReference>
<accession>A0A074RQ76</accession>
<evidence type="ECO:0000256" key="2">
    <source>
        <dbReference type="ARBA" id="ARBA00005262"/>
    </source>
</evidence>
<dbReference type="Pfam" id="PF02417">
    <property type="entry name" value="Chromate_transp"/>
    <property type="match status" value="1"/>
</dbReference>
<evidence type="ECO:0000313" key="9">
    <source>
        <dbReference type="Proteomes" id="UP000027456"/>
    </source>
</evidence>
<comment type="caution">
    <text evidence="8">The sequence shown here is derived from an EMBL/GenBank/DDBJ whole genome shotgun (WGS) entry which is preliminary data.</text>
</comment>
<evidence type="ECO:0000256" key="3">
    <source>
        <dbReference type="ARBA" id="ARBA00022475"/>
    </source>
</evidence>
<comment type="subcellular location">
    <subcellularLocation>
        <location evidence="1">Cell membrane</location>
        <topology evidence="1">Multi-pass membrane protein</topology>
    </subcellularLocation>
</comment>
<keyword evidence="9" id="KW-1185">Reference proteome</keyword>
<dbReference type="Proteomes" id="UP000027456">
    <property type="component" value="Unassembled WGS sequence"/>
</dbReference>
<proteinExistence type="inferred from homology"/>
<dbReference type="PANTHER" id="PTHR33567">
    <property type="entry name" value="CHROMATE ION TRANSPORTER (EUROFUNG)"/>
    <property type="match status" value="1"/>
</dbReference>
<dbReference type="GO" id="GO:0005886">
    <property type="term" value="C:plasma membrane"/>
    <property type="evidence" value="ECO:0007669"/>
    <property type="project" value="UniProtKB-SubCell"/>
</dbReference>
<sequence length="196" mass="21543">MRSSVSAYETQIGEVWGTLTASEQRERTDCKYGSPEPRCTDRSAPTPTADRCWVICRIHRANGTLRHTPFLSTSSRTVREHIPRGYPVFGGGPIVISLLREYAVQPGWVSSRDFLIGLAIIQAFLGPNFNFSVYPSALALRSTNVPTIVGALLGFLGIFFPALTLVICSIKFMTWLLRGINASAVGLVFTAAHPLW</sequence>
<evidence type="ECO:0000256" key="7">
    <source>
        <dbReference type="SAM" id="Phobius"/>
    </source>
</evidence>
<protein>
    <submittedName>
        <fullName evidence="8">Chromate ion transporter</fullName>
    </submittedName>
</protein>
<evidence type="ECO:0000256" key="5">
    <source>
        <dbReference type="ARBA" id="ARBA00022989"/>
    </source>
</evidence>
<dbReference type="AlphaFoldDB" id="A0A074RQ76"/>
<keyword evidence="6 7" id="KW-0472">Membrane</keyword>
<organism evidence="8 9">
    <name type="scientific">Rhizoctonia solani 123E</name>
    <dbReference type="NCBI Taxonomy" id="1423351"/>
    <lineage>
        <taxon>Eukaryota</taxon>
        <taxon>Fungi</taxon>
        <taxon>Dikarya</taxon>
        <taxon>Basidiomycota</taxon>
        <taxon>Agaricomycotina</taxon>
        <taxon>Agaricomycetes</taxon>
        <taxon>Cantharellales</taxon>
        <taxon>Ceratobasidiaceae</taxon>
        <taxon>Rhizoctonia</taxon>
    </lineage>
</organism>
<dbReference type="STRING" id="1423351.A0A074RQ76"/>
<feature type="transmembrane region" description="Helical" evidence="7">
    <location>
        <begin position="114"/>
        <end position="133"/>
    </location>
</feature>
<keyword evidence="3" id="KW-1003">Cell membrane</keyword>
<dbReference type="HOGENOM" id="CLU_1390929_0_0_1"/>
<reference evidence="8 9" key="1">
    <citation type="submission" date="2013-12" db="EMBL/GenBank/DDBJ databases">
        <authorList>
            <person name="Cubeta M."/>
            <person name="Pakala S."/>
            <person name="Fedorova N."/>
            <person name="Thomas E."/>
            <person name="Dean R."/>
            <person name="Jabaji S."/>
            <person name="Neate S."/>
            <person name="Toda T."/>
            <person name="Tavantzis S."/>
            <person name="Vilgalys R."/>
            <person name="Bharathan N."/>
            <person name="Pakala S."/>
            <person name="Losada L.S."/>
            <person name="Zafar N."/>
            <person name="Nierman W."/>
        </authorList>
    </citation>
    <scope>NUCLEOTIDE SEQUENCE [LARGE SCALE GENOMIC DNA]</scope>
    <source>
        <strain evidence="8 9">123E</strain>
    </source>
</reference>
<feature type="transmembrane region" description="Helical" evidence="7">
    <location>
        <begin position="145"/>
        <end position="168"/>
    </location>
</feature>
<dbReference type="OrthoDB" id="2160638at2759"/>